<sequence length="524" mass="60750">MDVFLELENKIDKCNECVVQVNDSISKLAEENKSMNKSLHEHISESVRQQADITTQADVLRSPYTVVNGRIRPVCPLIRSYLTRKADGSTRWIFYTLERTTTTKCIFRCRNRDCKARCHTSLSMDSFLSEPTVHSHAPDPECIPAFELKSQIKIKAMASNEASSSILHSELRLMPLTAVGSLPKSDSLMRTIRRQRSTPCLDPSSRLPDHLRKTDRGEEFILFEDDEMIIFTTKTNLSLLKSCKHWFVDGTFKVCPEEFYQLFTLHALLKSVIVPLVYGLLIGKKASDYKKNFQKILDEDDFEPESILSDFESGTIKTIKEVFPNAVHRGCLFHFGQCVWRHIQDNGLSKKYQEDEYFRLNVRKLLSLPFVPTDNVAEAFDIVADDFEDDADNIVEYFEKTWIGQRKKRGTGRKKPIFNYELWNVYERVINNLPRSNNSVEAWHCAFANRVSMAHPSTAKLADKIRREQSKFEIDIQQMLQGHQPQLKKLVYRKLNERMIRVVNMYNKNELNQYLNNISANIII</sequence>
<accession>A0A821D3Q7</accession>
<feature type="domain" description="MULE transposase" evidence="1">
    <location>
        <begin position="246"/>
        <end position="335"/>
    </location>
</feature>
<protein>
    <recommendedName>
        <fullName evidence="1">MULE transposase domain-containing protein</fullName>
    </recommendedName>
</protein>
<dbReference type="PANTHER" id="PTHR47160">
    <property type="entry name" value="PUTATIVE-RELATED"/>
    <property type="match status" value="1"/>
</dbReference>
<comment type="caution">
    <text evidence="2">The sequence shown here is derived from an EMBL/GenBank/DDBJ whole genome shotgun (WGS) entry which is preliminary data.</text>
</comment>
<evidence type="ECO:0000313" key="2">
    <source>
        <dbReference type="EMBL" id="CAF4615462.1"/>
    </source>
</evidence>
<dbReference type="Pfam" id="PF10551">
    <property type="entry name" value="MULE"/>
    <property type="match status" value="1"/>
</dbReference>
<reference evidence="2" key="1">
    <citation type="submission" date="2021-02" db="EMBL/GenBank/DDBJ databases">
        <authorList>
            <person name="Nowell W R."/>
        </authorList>
    </citation>
    <scope>NUCLEOTIDE SEQUENCE</scope>
</reference>
<evidence type="ECO:0000313" key="3">
    <source>
        <dbReference type="Proteomes" id="UP000663838"/>
    </source>
</evidence>
<dbReference type="AlphaFoldDB" id="A0A821D3Q7"/>
<dbReference type="Proteomes" id="UP000663838">
    <property type="component" value="Unassembled WGS sequence"/>
</dbReference>
<dbReference type="PANTHER" id="PTHR47160:SF10">
    <property type="entry name" value="MULE TRANSPOSASE DOMAIN-CONTAINING PROTEIN"/>
    <property type="match status" value="1"/>
</dbReference>
<dbReference type="Gene3D" id="2.20.25.240">
    <property type="match status" value="1"/>
</dbReference>
<dbReference type="EMBL" id="CAJOBS010000634">
    <property type="protein sequence ID" value="CAF4615462.1"/>
    <property type="molecule type" value="Genomic_DNA"/>
</dbReference>
<evidence type="ECO:0000259" key="1">
    <source>
        <dbReference type="Pfam" id="PF10551"/>
    </source>
</evidence>
<name>A0A821D3Q7_9BILA</name>
<proteinExistence type="predicted"/>
<dbReference type="InterPro" id="IPR018289">
    <property type="entry name" value="MULE_transposase_dom"/>
</dbReference>
<gene>
    <name evidence="2" type="ORF">TOA249_LOCUS11596</name>
</gene>
<organism evidence="2 3">
    <name type="scientific">Rotaria socialis</name>
    <dbReference type="NCBI Taxonomy" id="392032"/>
    <lineage>
        <taxon>Eukaryota</taxon>
        <taxon>Metazoa</taxon>
        <taxon>Spiralia</taxon>
        <taxon>Gnathifera</taxon>
        <taxon>Rotifera</taxon>
        <taxon>Eurotatoria</taxon>
        <taxon>Bdelloidea</taxon>
        <taxon>Philodinida</taxon>
        <taxon>Philodinidae</taxon>
        <taxon>Rotaria</taxon>
    </lineage>
</organism>